<keyword evidence="1" id="KW-0732">Signal</keyword>
<organism evidence="2 3">
    <name type="scientific">Ahrensia marina</name>
    <dbReference type="NCBI Taxonomy" id="1514904"/>
    <lineage>
        <taxon>Bacteria</taxon>
        <taxon>Pseudomonadati</taxon>
        <taxon>Pseudomonadota</taxon>
        <taxon>Alphaproteobacteria</taxon>
        <taxon>Hyphomicrobiales</taxon>
        <taxon>Ahrensiaceae</taxon>
        <taxon>Ahrensia</taxon>
    </lineage>
</organism>
<evidence type="ECO:0000313" key="3">
    <source>
        <dbReference type="Proteomes" id="UP000038011"/>
    </source>
</evidence>
<dbReference type="PATRIC" id="fig|1514904.3.peg.51"/>
<comment type="caution">
    <text evidence="2">The sequence shown here is derived from an EMBL/GenBank/DDBJ whole genome shotgun (WGS) entry which is preliminary data.</text>
</comment>
<sequence>MMNLKTIIFVCAFLMPISALSQGISETSVVGKQMSVKMVDRDVAAENLTEFTRNSKETANEIRVLTAPEEVQIVKLGERRVVGDEKIEAAMREERENIEELRSAIQINAILMDILETETIGIPEVIGAKFIDDKKIEIYAFAAHDG</sequence>
<feature type="chain" id="PRO_5005861262" description="POTRA domain-containing protein" evidence="1">
    <location>
        <begin position="22"/>
        <end position="146"/>
    </location>
</feature>
<dbReference type="RefSeq" id="WP_053997314.1">
    <property type="nucleotide sequence ID" value="NZ_JXMU01000001.1"/>
</dbReference>
<evidence type="ECO:0000313" key="2">
    <source>
        <dbReference type="EMBL" id="KPB02758.1"/>
    </source>
</evidence>
<evidence type="ECO:0000256" key="1">
    <source>
        <dbReference type="SAM" id="SignalP"/>
    </source>
</evidence>
<name>A0A0N0VMN2_9HYPH</name>
<dbReference type="AlphaFoldDB" id="A0A0N0VMN2"/>
<reference evidence="2 3" key="1">
    <citation type="submission" date="2015-01" db="EMBL/GenBank/DDBJ databases">
        <title>Ahrensia donghaiensis sp. nov., a novel dimethylsulphoniopropionate-cleavage bacterium isolated from seawater and emended descriptions of the genus Ahrensia and Ahrensia kielensis.</title>
        <authorList>
            <person name="Liu J."/>
        </authorList>
    </citation>
    <scope>NUCLEOTIDE SEQUENCE [LARGE SCALE GENOMIC DNA]</scope>
    <source>
        <strain evidence="2 3">LZD062</strain>
    </source>
</reference>
<accession>A0A0N0VMN2</accession>
<proteinExistence type="predicted"/>
<dbReference type="EMBL" id="JXMU01000001">
    <property type="protein sequence ID" value="KPB02758.1"/>
    <property type="molecule type" value="Genomic_DNA"/>
</dbReference>
<dbReference type="OrthoDB" id="9867962at2"/>
<gene>
    <name evidence="2" type="ORF">SU32_00255</name>
</gene>
<dbReference type="Proteomes" id="UP000038011">
    <property type="component" value="Unassembled WGS sequence"/>
</dbReference>
<keyword evidence="3" id="KW-1185">Reference proteome</keyword>
<feature type="signal peptide" evidence="1">
    <location>
        <begin position="1"/>
        <end position="21"/>
    </location>
</feature>
<protein>
    <recommendedName>
        <fullName evidence="4">POTRA domain-containing protein</fullName>
    </recommendedName>
</protein>
<evidence type="ECO:0008006" key="4">
    <source>
        <dbReference type="Google" id="ProtNLM"/>
    </source>
</evidence>